<reference evidence="2" key="1">
    <citation type="journal article" date="2019" name="Int. J. Syst. Evol. Microbiol.">
        <title>The Global Catalogue of Microorganisms (GCM) 10K type strain sequencing project: providing services to taxonomists for standard genome sequencing and annotation.</title>
        <authorList>
            <consortium name="The Broad Institute Genomics Platform"/>
            <consortium name="The Broad Institute Genome Sequencing Center for Infectious Disease"/>
            <person name="Wu L."/>
            <person name="Ma J."/>
        </authorList>
    </citation>
    <scope>NUCLEOTIDE SEQUENCE [LARGE SCALE GENOMIC DNA]</scope>
    <source>
        <strain evidence="2">CCUG 62952</strain>
    </source>
</reference>
<keyword evidence="2" id="KW-1185">Reference proteome</keyword>
<sequence>MEKELIGKWVFKDGKVVADSNCELIESMINNDLTEIEISEDGWTKRYQHLNGSVWELTYPESHLHGGGPPKLTRIKK</sequence>
<gene>
    <name evidence="1" type="ORF">ACFQ1M_18385</name>
</gene>
<protein>
    <submittedName>
        <fullName evidence="1">Imm27 family immunity protein</fullName>
    </submittedName>
</protein>
<organism evidence="1 2">
    <name type="scientific">Sungkyunkwania multivorans</name>
    <dbReference type="NCBI Taxonomy" id="1173618"/>
    <lineage>
        <taxon>Bacteria</taxon>
        <taxon>Pseudomonadati</taxon>
        <taxon>Bacteroidota</taxon>
        <taxon>Flavobacteriia</taxon>
        <taxon>Flavobacteriales</taxon>
        <taxon>Flavobacteriaceae</taxon>
        <taxon>Sungkyunkwania</taxon>
    </lineage>
</organism>
<dbReference type="InterPro" id="IPR028960">
    <property type="entry name" value="Imm27"/>
</dbReference>
<accession>A0ABW3D2S4</accession>
<dbReference type="Proteomes" id="UP001596978">
    <property type="component" value="Unassembled WGS sequence"/>
</dbReference>
<dbReference type="Pfam" id="PF15590">
    <property type="entry name" value="Imm27"/>
    <property type="match status" value="1"/>
</dbReference>
<proteinExistence type="predicted"/>
<dbReference type="RefSeq" id="WP_386411372.1">
    <property type="nucleotide sequence ID" value="NZ_JBHTJH010000027.1"/>
</dbReference>
<comment type="caution">
    <text evidence="1">The sequence shown here is derived from an EMBL/GenBank/DDBJ whole genome shotgun (WGS) entry which is preliminary data.</text>
</comment>
<evidence type="ECO:0000313" key="2">
    <source>
        <dbReference type="Proteomes" id="UP001596978"/>
    </source>
</evidence>
<name>A0ABW3D2S4_9FLAO</name>
<dbReference type="EMBL" id="JBHTJH010000027">
    <property type="protein sequence ID" value="MFD0864190.1"/>
    <property type="molecule type" value="Genomic_DNA"/>
</dbReference>
<evidence type="ECO:0000313" key="1">
    <source>
        <dbReference type="EMBL" id="MFD0864190.1"/>
    </source>
</evidence>